<organism evidence="1 2">
    <name type="scientific">Prunus dulcis</name>
    <name type="common">Almond</name>
    <name type="synonym">Amygdalus dulcis</name>
    <dbReference type="NCBI Taxonomy" id="3755"/>
    <lineage>
        <taxon>Eukaryota</taxon>
        <taxon>Viridiplantae</taxon>
        <taxon>Streptophyta</taxon>
        <taxon>Embryophyta</taxon>
        <taxon>Tracheophyta</taxon>
        <taxon>Spermatophyta</taxon>
        <taxon>Magnoliopsida</taxon>
        <taxon>eudicotyledons</taxon>
        <taxon>Gunneridae</taxon>
        <taxon>Pentapetalae</taxon>
        <taxon>rosids</taxon>
        <taxon>fabids</taxon>
        <taxon>Rosales</taxon>
        <taxon>Rosaceae</taxon>
        <taxon>Amygdaloideae</taxon>
        <taxon>Amygdaleae</taxon>
        <taxon>Prunus</taxon>
    </lineage>
</organism>
<dbReference type="Proteomes" id="UP001054821">
    <property type="component" value="Unassembled WGS sequence"/>
</dbReference>
<name>A0AAD4USC2_PRUDU</name>
<gene>
    <name evidence="1" type="ORF">L3X38_045617</name>
</gene>
<reference evidence="1 2" key="1">
    <citation type="journal article" date="2022" name="G3 (Bethesda)">
        <title>Whole-genome sequence and methylome profiling of the almond [Prunus dulcis (Mill.) D.A. Webb] cultivar 'Nonpareil'.</title>
        <authorList>
            <person name="D'Amico-Willman K.M."/>
            <person name="Ouma W.Z."/>
            <person name="Meulia T."/>
            <person name="Sideli G.M."/>
            <person name="Gradziel T.M."/>
            <person name="Fresnedo-Ramirez J."/>
        </authorList>
    </citation>
    <scope>NUCLEOTIDE SEQUENCE [LARGE SCALE GENOMIC DNA]</scope>
    <source>
        <strain evidence="1">Clone GOH B32 T37-40</strain>
    </source>
</reference>
<protein>
    <submittedName>
        <fullName evidence="1">Uncharacterized protein</fullName>
    </submittedName>
</protein>
<feature type="non-terminal residue" evidence="1">
    <location>
        <position position="1"/>
    </location>
</feature>
<accession>A0AAD4USC2</accession>
<dbReference type="EMBL" id="JAJFAZ020000088">
    <property type="protein sequence ID" value="KAI5311037.1"/>
    <property type="molecule type" value="Genomic_DNA"/>
</dbReference>
<comment type="caution">
    <text evidence="1">The sequence shown here is derived from an EMBL/GenBank/DDBJ whole genome shotgun (WGS) entry which is preliminary data.</text>
</comment>
<evidence type="ECO:0000313" key="1">
    <source>
        <dbReference type="EMBL" id="KAI5311037.1"/>
    </source>
</evidence>
<proteinExistence type="predicted"/>
<sequence>MLDCFQKEISNLSSLRPFLVDVALAKTMRTDSWHCLVRMKHNFLSKIKE</sequence>
<dbReference type="AlphaFoldDB" id="A0AAD4USC2"/>
<keyword evidence="2" id="KW-1185">Reference proteome</keyword>
<evidence type="ECO:0000313" key="2">
    <source>
        <dbReference type="Proteomes" id="UP001054821"/>
    </source>
</evidence>